<dbReference type="Gene3D" id="3.30.70.560">
    <property type="entry name" value="7,8-Dihydro-6-hydroxymethylpterin-pyrophosphokinase HPPK"/>
    <property type="match status" value="1"/>
</dbReference>
<dbReference type="EC" id="2.7.6.3" evidence="3"/>
<dbReference type="PANTHER" id="PTHR43071">
    <property type="entry name" value="2-AMINO-4-HYDROXY-6-HYDROXYMETHYLDIHYDROPTERIDINE PYROPHOSPHOKINASE"/>
    <property type="match status" value="1"/>
</dbReference>
<evidence type="ECO:0000259" key="13">
    <source>
        <dbReference type="PROSITE" id="PS00794"/>
    </source>
</evidence>
<keyword evidence="7" id="KW-0418">Kinase</keyword>
<evidence type="ECO:0000256" key="5">
    <source>
        <dbReference type="ARBA" id="ARBA00022679"/>
    </source>
</evidence>
<sequence>MKAYVGLGSNLDSPDKQIDSALLALENMDQTTLVAISSLYINPPMGPQDQPDYLNAVAEIDTTLGPSQLLDQLQKIEHQQGRNRERRWGERTIDLDILLYGQDVVDDERLQIPHPGVAERPFVLVPLAEIAGAELNVPGEGMVGELLQQCDCGEMTKIEIRGID</sequence>
<reference evidence="14 15" key="1">
    <citation type="submission" date="2020-08" db="EMBL/GenBank/DDBJ databases">
        <title>Bridging the membrane lipid divide: bacteria of the FCB group superphylum have the potential to synthesize archaeal ether lipids.</title>
        <authorList>
            <person name="Villanueva L."/>
            <person name="Von Meijenfeldt F.A.B."/>
            <person name="Westbye A.B."/>
            <person name="Yadav S."/>
            <person name="Hopmans E.C."/>
            <person name="Dutilh B.E."/>
            <person name="Sinninghe Damste J.S."/>
        </authorList>
    </citation>
    <scope>NUCLEOTIDE SEQUENCE [LARGE SCALE GENOMIC DNA]</scope>
    <source>
        <strain evidence="14">NIOZ-UU100</strain>
    </source>
</reference>
<dbReference type="Pfam" id="PF01288">
    <property type="entry name" value="HPPK"/>
    <property type="match status" value="1"/>
</dbReference>
<keyword evidence="9" id="KW-0289">Folate biosynthesis</keyword>
<dbReference type="GO" id="GO:0005524">
    <property type="term" value="F:ATP binding"/>
    <property type="evidence" value="ECO:0007669"/>
    <property type="project" value="UniProtKB-KW"/>
</dbReference>
<comment type="function">
    <text evidence="10">Catalyzes the transfer of pyrophosphate from adenosine triphosphate (ATP) to 6-hydroxymethyl-7,8-dihydropterin, an enzymatic step in folate biosynthesis pathway.</text>
</comment>
<evidence type="ECO:0000256" key="1">
    <source>
        <dbReference type="ARBA" id="ARBA00005051"/>
    </source>
</evidence>
<proteinExistence type="inferred from homology"/>
<dbReference type="SUPFAM" id="SSF55083">
    <property type="entry name" value="6-hydroxymethyl-7,8-dihydropterin pyrophosphokinase, HPPK"/>
    <property type="match status" value="1"/>
</dbReference>
<evidence type="ECO:0000256" key="2">
    <source>
        <dbReference type="ARBA" id="ARBA00005810"/>
    </source>
</evidence>
<evidence type="ECO:0000256" key="10">
    <source>
        <dbReference type="ARBA" id="ARBA00029409"/>
    </source>
</evidence>
<evidence type="ECO:0000256" key="6">
    <source>
        <dbReference type="ARBA" id="ARBA00022741"/>
    </source>
</evidence>
<evidence type="ECO:0000256" key="9">
    <source>
        <dbReference type="ARBA" id="ARBA00022909"/>
    </source>
</evidence>
<dbReference type="InterPro" id="IPR035907">
    <property type="entry name" value="Hppk_sf"/>
</dbReference>
<comment type="pathway">
    <text evidence="1">Cofactor biosynthesis; tetrahydrofolate biosynthesis; 2-amino-4-hydroxy-6-hydroxymethyl-7,8-dihydropteridine diphosphate from 7,8-dihydroneopterin triphosphate: step 4/4.</text>
</comment>
<gene>
    <name evidence="14" type="primary">folK</name>
    <name evidence="14" type="ORF">H8D24_02625</name>
</gene>
<dbReference type="GO" id="GO:0003848">
    <property type="term" value="F:2-amino-4-hydroxy-6-hydroxymethyldihydropteridine diphosphokinase activity"/>
    <property type="evidence" value="ECO:0007669"/>
    <property type="project" value="UniProtKB-EC"/>
</dbReference>
<feature type="domain" description="7,8-dihydro-6-hydroxymethylpterin-pyrophosphokinase" evidence="13">
    <location>
        <begin position="87"/>
        <end position="98"/>
    </location>
</feature>
<dbReference type="CDD" id="cd00483">
    <property type="entry name" value="HPPK"/>
    <property type="match status" value="1"/>
</dbReference>
<evidence type="ECO:0000256" key="7">
    <source>
        <dbReference type="ARBA" id="ARBA00022777"/>
    </source>
</evidence>
<evidence type="ECO:0000313" key="15">
    <source>
        <dbReference type="Proteomes" id="UP000654401"/>
    </source>
</evidence>
<evidence type="ECO:0000256" key="12">
    <source>
        <dbReference type="ARBA" id="ARBA00033413"/>
    </source>
</evidence>
<keyword evidence="5 14" id="KW-0808">Transferase</keyword>
<keyword evidence="6" id="KW-0547">Nucleotide-binding</keyword>
<keyword evidence="8" id="KW-0067">ATP-binding</keyword>
<comment type="similarity">
    <text evidence="2">Belongs to the HPPK family.</text>
</comment>
<dbReference type="NCBIfam" id="TIGR01498">
    <property type="entry name" value="folK"/>
    <property type="match status" value="1"/>
</dbReference>
<evidence type="ECO:0000313" key="14">
    <source>
        <dbReference type="EMBL" id="MBC8519286.1"/>
    </source>
</evidence>
<evidence type="ECO:0000256" key="3">
    <source>
        <dbReference type="ARBA" id="ARBA00013253"/>
    </source>
</evidence>
<comment type="caution">
    <text evidence="14">The sequence shown here is derived from an EMBL/GenBank/DDBJ whole genome shotgun (WGS) entry which is preliminary data.</text>
</comment>
<dbReference type="EMBL" id="JACNFK010000020">
    <property type="protein sequence ID" value="MBC8519286.1"/>
    <property type="molecule type" value="Genomic_DNA"/>
</dbReference>
<dbReference type="UniPathway" id="UPA00077">
    <property type="reaction ID" value="UER00155"/>
</dbReference>
<protein>
    <recommendedName>
        <fullName evidence="4">2-amino-4-hydroxy-6-hydroxymethyldihydropteridine pyrophosphokinase</fullName>
        <ecNumber evidence="3">2.7.6.3</ecNumber>
    </recommendedName>
    <alternativeName>
        <fullName evidence="11">6-hydroxymethyl-7,8-dihydropterin pyrophosphokinase</fullName>
    </alternativeName>
    <alternativeName>
        <fullName evidence="12">7,8-dihydro-6-hydroxymethylpterin-pyrophosphokinase</fullName>
    </alternativeName>
</protein>
<dbReference type="GO" id="GO:0046656">
    <property type="term" value="P:folic acid biosynthetic process"/>
    <property type="evidence" value="ECO:0007669"/>
    <property type="project" value="UniProtKB-KW"/>
</dbReference>
<dbReference type="Proteomes" id="UP000654401">
    <property type="component" value="Unassembled WGS sequence"/>
</dbReference>
<dbReference type="PANTHER" id="PTHR43071:SF1">
    <property type="entry name" value="2-AMINO-4-HYDROXY-6-HYDROXYMETHYLDIHYDROPTERIDINE PYROPHOSPHOKINASE"/>
    <property type="match status" value="1"/>
</dbReference>
<dbReference type="InterPro" id="IPR000550">
    <property type="entry name" value="Hppk"/>
</dbReference>
<dbReference type="PROSITE" id="PS00794">
    <property type="entry name" value="HPPK"/>
    <property type="match status" value="1"/>
</dbReference>
<name>A0A8J6TQ06_9GAMM</name>
<evidence type="ECO:0000256" key="8">
    <source>
        <dbReference type="ARBA" id="ARBA00022840"/>
    </source>
</evidence>
<dbReference type="GO" id="GO:0016301">
    <property type="term" value="F:kinase activity"/>
    <property type="evidence" value="ECO:0007669"/>
    <property type="project" value="UniProtKB-KW"/>
</dbReference>
<accession>A0A8J6TQ06</accession>
<dbReference type="AlphaFoldDB" id="A0A8J6TQ06"/>
<evidence type="ECO:0000256" key="11">
    <source>
        <dbReference type="ARBA" id="ARBA00029766"/>
    </source>
</evidence>
<organism evidence="14 15">
    <name type="scientific">Candidatus Thiopontia autotrophica</name>
    <dbReference type="NCBI Taxonomy" id="2841688"/>
    <lineage>
        <taxon>Bacteria</taxon>
        <taxon>Pseudomonadati</taxon>
        <taxon>Pseudomonadota</taxon>
        <taxon>Gammaproteobacteria</taxon>
        <taxon>Candidatus Thiopontia</taxon>
    </lineage>
</organism>
<evidence type="ECO:0000256" key="4">
    <source>
        <dbReference type="ARBA" id="ARBA00016218"/>
    </source>
</evidence>
<dbReference type="GO" id="GO:0046654">
    <property type="term" value="P:tetrahydrofolate biosynthetic process"/>
    <property type="evidence" value="ECO:0007669"/>
    <property type="project" value="UniProtKB-UniPathway"/>
</dbReference>